<dbReference type="CDD" id="cd09756">
    <property type="entry name" value="Cas5_I-E"/>
    <property type="match status" value="1"/>
</dbReference>
<evidence type="ECO:0000256" key="2">
    <source>
        <dbReference type="SAM" id="MobiDB-lite"/>
    </source>
</evidence>
<proteinExistence type="predicted"/>
<dbReference type="AlphaFoldDB" id="C7MQD6"/>
<dbReference type="NCBIfam" id="TIGR01868">
    <property type="entry name" value="casD_Cas5e"/>
    <property type="match status" value="1"/>
</dbReference>
<dbReference type="NCBIfam" id="TIGR02593">
    <property type="entry name" value="CRISPR_cas5"/>
    <property type="match status" value="1"/>
</dbReference>
<dbReference type="KEGG" id="svi:Svir_13900"/>
<name>C7MQD6_SACVD</name>
<evidence type="ECO:0000313" key="3">
    <source>
        <dbReference type="EMBL" id="ACU96435.1"/>
    </source>
</evidence>
<dbReference type="InterPro" id="IPR010147">
    <property type="entry name" value="CRISPR-assoc_prot_CasD"/>
</dbReference>
<dbReference type="InterPro" id="IPR013422">
    <property type="entry name" value="CRISPR-assoc_prot_Cas5_N"/>
</dbReference>
<dbReference type="EMBL" id="CP001683">
    <property type="protein sequence ID" value="ACU96435.1"/>
    <property type="molecule type" value="Genomic_DNA"/>
</dbReference>
<dbReference type="HOGENOM" id="CLU_084726_1_0_11"/>
<dbReference type="GO" id="GO:0043571">
    <property type="term" value="P:maintenance of CRISPR repeat elements"/>
    <property type="evidence" value="ECO:0007669"/>
    <property type="project" value="InterPro"/>
</dbReference>
<accession>C7MQD6</accession>
<dbReference type="STRING" id="471857.Svir_13900"/>
<dbReference type="InterPro" id="IPR021124">
    <property type="entry name" value="CRISPR-assoc_prot_Cas5"/>
</dbReference>
<sequence length="236" mass="26006">MTTLVLHLDGPMQAWGHASQWDHRDTLDYPTRSGVIGMIAAALGKQWGDSLDDLSPLRFTIRIDRPGRRIVDYHTAGGGYEVGIARVKGGNRAHAVLSDRFYMSDAAYTVAITGPDTLLYRVDDALRAPVFGPFLGRRSCPPAGPWHLGLHDGDPLRTLPLHRDKPRDGDTVAVEFVSDHETHGPTDRVDTTLTDPHEFGPRRSYGTVTTHRWTETLPVAMCGGTGIQWFDALTTV</sequence>
<dbReference type="eggNOG" id="ENOG502ZBPB">
    <property type="taxonomic scope" value="Bacteria"/>
</dbReference>
<evidence type="ECO:0000313" key="4">
    <source>
        <dbReference type="Proteomes" id="UP000000841"/>
    </source>
</evidence>
<dbReference type="GO" id="GO:0003723">
    <property type="term" value="F:RNA binding"/>
    <property type="evidence" value="ECO:0007669"/>
    <property type="project" value="InterPro"/>
</dbReference>
<gene>
    <name evidence="3" type="ordered locus">Svir_13900</name>
</gene>
<keyword evidence="4" id="KW-1185">Reference proteome</keyword>
<reference evidence="3 4" key="1">
    <citation type="journal article" date="2009" name="Stand. Genomic Sci.">
        <title>Complete genome sequence of Saccharomonospora viridis type strain (P101).</title>
        <authorList>
            <person name="Pati A."/>
            <person name="Sikorski J."/>
            <person name="Nolan M."/>
            <person name="Lapidus A."/>
            <person name="Copeland A."/>
            <person name="Glavina Del Rio T."/>
            <person name="Lucas S."/>
            <person name="Chen F."/>
            <person name="Tice H."/>
            <person name="Pitluck S."/>
            <person name="Cheng J.F."/>
            <person name="Chertkov O."/>
            <person name="Brettin T."/>
            <person name="Han C."/>
            <person name="Detter J.C."/>
            <person name="Kuske C."/>
            <person name="Bruce D."/>
            <person name="Goodwin L."/>
            <person name="Chain P."/>
            <person name="D'haeseleer P."/>
            <person name="Chen A."/>
            <person name="Palaniappan K."/>
            <person name="Ivanova N."/>
            <person name="Mavromatis K."/>
            <person name="Mikhailova N."/>
            <person name="Rohde M."/>
            <person name="Tindall B.J."/>
            <person name="Goker M."/>
            <person name="Bristow J."/>
            <person name="Eisen J.A."/>
            <person name="Markowitz V."/>
            <person name="Hugenholtz P."/>
            <person name="Kyrpides N.C."/>
            <person name="Klenk H.P."/>
        </authorList>
    </citation>
    <scope>NUCLEOTIDE SEQUENCE [LARGE SCALE GENOMIC DNA]</scope>
    <source>
        <strain evidence="4">ATCC 15386 / DSM 43017 / JCM 3036 / NBRC 12207 / P101</strain>
    </source>
</reference>
<dbReference type="Gene3D" id="3.30.70.2660">
    <property type="match status" value="1"/>
</dbReference>
<dbReference type="Proteomes" id="UP000000841">
    <property type="component" value="Chromosome"/>
</dbReference>
<dbReference type="RefSeq" id="WP_015785750.1">
    <property type="nucleotide sequence ID" value="NC_013159.1"/>
</dbReference>
<organism evidence="3 4">
    <name type="scientific">Saccharomonospora viridis (strain ATCC 15386 / DSM 43017 / JCM 3036 / CCUG 5913 / NBRC 12207 / NCIMB 9602 / P101)</name>
    <name type="common">Thermoactinomyces viridis</name>
    <dbReference type="NCBI Taxonomy" id="471857"/>
    <lineage>
        <taxon>Bacteria</taxon>
        <taxon>Bacillati</taxon>
        <taxon>Actinomycetota</taxon>
        <taxon>Actinomycetes</taxon>
        <taxon>Pseudonocardiales</taxon>
        <taxon>Pseudonocardiaceae</taxon>
        <taxon>Saccharomonospora</taxon>
    </lineage>
</organism>
<feature type="region of interest" description="Disordered" evidence="2">
    <location>
        <begin position="181"/>
        <end position="201"/>
    </location>
</feature>
<protein>
    <submittedName>
        <fullName evidence="3">CRISPR-associated protein Cas5</fullName>
    </submittedName>
</protein>
<evidence type="ECO:0000256" key="1">
    <source>
        <dbReference type="ARBA" id="ARBA00023118"/>
    </source>
</evidence>
<keyword evidence="1" id="KW-0051">Antiviral defense</keyword>
<dbReference type="Pfam" id="PF09704">
    <property type="entry name" value="Cas_Cas5d"/>
    <property type="match status" value="1"/>
</dbReference>
<dbReference type="GO" id="GO:0051607">
    <property type="term" value="P:defense response to virus"/>
    <property type="evidence" value="ECO:0007669"/>
    <property type="project" value="UniProtKB-KW"/>
</dbReference>